<dbReference type="Pfam" id="PF12902">
    <property type="entry name" value="Ferritin-like"/>
    <property type="match status" value="1"/>
</dbReference>
<dbReference type="InterPro" id="IPR012347">
    <property type="entry name" value="Ferritin-like"/>
</dbReference>
<dbReference type="Proteomes" id="UP000253410">
    <property type="component" value="Unassembled WGS sequence"/>
</dbReference>
<reference evidence="2 3" key="1">
    <citation type="submission" date="2018-05" db="EMBL/GenBank/DDBJ databases">
        <title>Chitinophaga sp. K3CV102501T nov., isolated from isolated from a monsoon evergreen broad-leaved forest soil.</title>
        <authorList>
            <person name="Lv Y."/>
        </authorList>
    </citation>
    <scope>NUCLEOTIDE SEQUENCE [LARGE SCALE GENOMIC DNA]</scope>
    <source>
        <strain evidence="2 3">GDMCC 1.1325</strain>
    </source>
</reference>
<dbReference type="AlphaFoldDB" id="A0A365XXP9"/>
<keyword evidence="3" id="KW-1185">Reference proteome</keyword>
<name>A0A365XXP9_9BACT</name>
<dbReference type="SUPFAM" id="SSF47240">
    <property type="entry name" value="Ferritin-like"/>
    <property type="match status" value="1"/>
</dbReference>
<dbReference type="OrthoDB" id="9800162at2"/>
<comment type="caution">
    <text evidence="2">The sequence shown here is derived from an EMBL/GenBank/DDBJ whole genome shotgun (WGS) entry which is preliminary data.</text>
</comment>
<dbReference type="InterPro" id="IPR026820">
    <property type="entry name" value="VioB/RebD_dom"/>
</dbReference>
<evidence type="ECO:0000313" key="3">
    <source>
        <dbReference type="Proteomes" id="UP000253410"/>
    </source>
</evidence>
<protein>
    <recommendedName>
        <fullName evidence="1">Iminophenyl-pyruvate dimer synthase domain-containing protein</fullName>
    </recommendedName>
</protein>
<accession>A0A365XXP9</accession>
<feature type="domain" description="Iminophenyl-pyruvate dimer synthase" evidence="1">
    <location>
        <begin position="25"/>
        <end position="233"/>
    </location>
</feature>
<dbReference type="Gene3D" id="1.20.1260.10">
    <property type="match status" value="1"/>
</dbReference>
<dbReference type="PANTHER" id="PTHR34400:SF4">
    <property type="entry name" value="MEMBRANE PROTEIN"/>
    <property type="match status" value="1"/>
</dbReference>
<dbReference type="CDD" id="cd00657">
    <property type="entry name" value="Ferritin_like"/>
    <property type="match status" value="1"/>
</dbReference>
<dbReference type="PANTHER" id="PTHR34400">
    <property type="match status" value="1"/>
</dbReference>
<proteinExistence type="predicted"/>
<organism evidence="2 3">
    <name type="scientific">Chitinophaga flava</name>
    <dbReference type="NCBI Taxonomy" id="2259036"/>
    <lineage>
        <taxon>Bacteria</taxon>
        <taxon>Pseudomonadati</taxon>
        <taxon>Bacteroidota</taxon>
        <taxon>Chitinophagia</taxon>
        <taxon>Chitinophagales</taxon>
        <taxon>Chitinophagaceae</taxon>
        <taxon>Chitinophaga</taxon>
    </lineage>
</organism>
<evidence type="ECO:0000313" key="2">
    <source>
        <dbReference type="EMBL" id="RBL90355.1"/>
    </source>
</evidence>
<dbReference type="InterPro" id="IPR009078">
    <property type="entry name" value="Ferritin-like_SF"/>
</dbReference>
<evidence type="ECO:0000259" key="1">
    <source>
        <dbReference type="Pfam" id="PF12902"/>
    </source>
</evidence>
<sequence length="352" mass="39273">MILIDAKCLHAVNSACHLSDLFEHLQKAIELEHATIPPYLTAMISLMPGKNQEIRDLIHSVVIEEMLHMSIAANILNAIGGSPVINKPDFIPTYPGPLPMNINKQLTVHLERFSKDVVKRTFMEIEEPENPILFPEKMRLNNLTEDSVATIGQFYLSIRRKIEQIAEDVLPGDADKQMVSHMFSSDELFPILTKQDAIHAIDIIIEQGEGTAESPLATRGNLAHYYRFEEIYKGKKLVEDPSADNGYSFGPPIPFDESGVFPIAANTMVKDLPDSTSDEKEIRRMAEEFRYSYTKLLNGLHRTFNGDPGFISDTLGLMYDVKIIGEKLAATPFPGRNGETVGPPFEFSAAGI</sequence>
<gene>
    <name evidence="2" type="ORF">DF182_28245</name>
</gene>
<dbReference type="EMBL" id="QFFJ01000002">
    <property type="protein sequence ID" value="RBL90355.1"/>
    <property type="molecule type" value="Genomic_DNA"/>
</dbReference>